<dbReference type="KEGG" id="cbae:COR50_17045"/>
<reference evidence="4 5" key="1">
    <citation type="submission" date="2017-10" db="EMBL/GenBank/DDBJ databases">
        <title>Paenichitinophaga pekingensis gen. nov., sp. nov., isolated from activated sludge.</title>
        <authorList>
            <person name="Jin D."/>
            <person name="Kong X."/>
            <person name="Deng Y."/>
            <person name="Bai Z."/>
        </authorList>
    </citation>
    <scope>NUCLEOTIDE SEQUENCE [LARGE SCALE GENOMIC DNA]</scope>
    <source>
        <strain evidence="4 5">13</strain>
    </source>
</reference>
<evidence type="ECO:0000259" key="3">
    <source>
        <dbReference type="Pfam" id="PF18962"/>
    </source>
</evidence>
<name>A0A291QXX6_9BACT</name>
<feature type="domain" description="Ricin B lectin" evidence="2">
    <location>
        <begin position="385"/>
        <end position="463"/>
    </location>
</feature>
<dbReference type="InterPro" id="IPR021862">
    <property type="entry name" value="DUF3472"/>
</dbReference>
<organism evidence="4 5">
    <name type="scientific">Chitinophaga caeni</name>
    <dbReference type="NCBI Taxonomy" id="2029983"/>
    <lineage>
        <taxon>Bacteria</taxon>
        <taxon>Pseudomonadati</taxon>
        <taxon>Bacteroidota</taxon>
        <taxon>Chitinophagia</taxon>
        <taxon>Chitinophagales</taxon>
        <taxon>Chitinophagaceae</taxon>
        <taxon>Chitinophaga</taxon>
    </lineage>
</organism>
<accession>A0A291QXX6</accession>
<dbReference type="PROSITE" id="PS50231">
    <property type="entry name" value="RICIN_B_LECTIN"/>
    <property type="match status" value="1"/>
</dbReference>
<dbReference type="Proteomes" id="UP000220133">
    <property type="component" value="Chromosome"/>
</dbReference>
<feature type="signal peptide" evidence="1">
    <location>
        <begin position="1"/>
        <end position="23"/>
    </location>
</feature>
<gene>
    <name evidence="4" type="ORF">COR50_17045</name>
</gene>
<dbReference type="InterPro" id="IPR026444">
    <property type="entry name" value="Secre_tail"/>
</dbReference>
<dbReference type="Pfam" id="PF11958">
    <property type="entry name" value="DUF3472"/>
    <property type="match status" value="1"/>
</dbReference>
<dbReference type="Gene3D" id="2.80.10.50">
    <property type="match status" value="3"/>
</dbReference>
<keyword evidence="5" id="KW-1185">Reference proteome</keyword>
<evidence type="ECO:0000259" key="2">
    <source>
        <dbReference type="Pfam" id="PF14200"/>
    </source>
</evidence>
<sequence>MRVILLFNVALMLLLCTYSQSKAQGSNAAPSEHLVYSFPSDAVIKMHKVKIVKTAYTSYFSVFNWSGGYAGLQDTPDSSSGSSKILIASQWDPNTSGGIYATAPYIGTNTIYSRFGGEGDGAKTINPYNWELNTWYNFVIRSWKLNGNLYIATFIQNLTSQQWFHTSTLAIPERTTYLGSGSGAFLENWHGSDPRFDGRFERKAFFKDCWNRNTSGVWQKSTSRYFSANANDAYRNGIYDTAFNAGYDSSEDAYFMEHGGNVTPSAAFNGGRVLTLPDQTNQGSSPTLTVGQISSVAASYASGNITVNWVNDNTLSPQFSSLVEILDASNNVVSSITETLPQKRSATLSNNLSTGTYTARVTITDIFGGVSDPVSSSFTVSGGGLSGNWYKIKNAYSGKYLGIENSGTANLAKIAQYTNSSSANLEWKFEPANGVYTIINRNSNKAIDIANSDQTAGAEIIQYTITSGLNQQWDLVPTGNGNYLIQSNMSSHYIIDNPASSTADGTRMIIYPLNGSTGTTNQQWVLEEQSGSSARIAGTVKIPGVTGSENEQHPRTKIQVAPNPANQYIIIQNASVGKEISIYNMGGSFILGQLADQDNTRIDINRLSPGMYLLLHNGKQLRFVKQ</sequence>
<evidence type="ECO:0000313" key="4">
    <source>
        <dbReference type="EMBL" id="ATL48732.1"/>
    </source>
</evidence>
<dbReference type="Pfam" id="PF14200">
    <property type="entry name" value="RicinB_lectin_2"/>
    <property type="match status" value="2"/>
</dbReference>
<feature type="chain" id="PRO_5011973844" evidence="1">
    <location>
        <begin position="24"/>
        <end position="626"/>
    </location>
</feature>
<feature type="domain" description="Secretion system C-terminal sorting" evidence="3">
    <location>
        <begin position="562"/>
        <end position="620"/>
    </location>
</feature>
<dbReference type="OrthoDB" id="1155193at2"/>
<dbReference type="AlphaFoldDB" id="A0A291QXX6"/>
<proteinExistence type="predicted"/>
<dbReference type="Pfam" id="PF18962">
    <property type="entry name" value="Por_Secre_tail"/>
    <property type="match status" value="1"/>
</dbReference>
<feature type="domain" description="Ricin B lectin" evidence="2">
    <location>
        <begin position="470"/>
        <end position="537"/>
    </location>
</feature>
<dbReference type="SUPFAM" id="SSF50370">
    <property type="entry name" value="Ricin B-like lectins"/>
    <property type="match status" value="1"/>
</dbReference>
<dbReference type="RefSeq" id="WP_098195105.1">
    <property type="nucleotide sequence ID" value="NZ_CP023777.1"/>
</dbReference>
<dbReference type="InterPro" id="IPR035992">
    <property type="entry name" value="Ricin_B-like_lectins"/>
</dbReference>
<dbReference type="EMBL" id="CP023777">
    <property type="protein sequence ID" value="ATL48732.1"/>
    <property type="molecule type" value="Genomic_DNA"/>
</dbReference>
<dbReference type="NCBIfam" id="TIGR04183">
    <property type="entry name" value="Por_Secre_tail"/>
    <property type="match status" value="1"/>
</dbReference>
<evidence type="ECO:0000313" key="5">
    <source>
        <dbReference type="Proteomes" id="UP000220133"/>
    </source>
</evidence>
<protein>
    <submittedName>
        <fullName evidence="4">Uncharacterized protein</fullName>
    </submittedName>
</protein>
<keyword evidence="1" id="KW-0732">Signal</keyword>
<evidence type="ECO:0000256" key="1">
    <source>
        <dbReference type="SAM" id="SignalP"/>
    </source>
</evidence>
<dbReference type="InterPro" id="IPR000772">
    <property type="entry name" value="Ricin_B_lectin"/>
</dbReference>
<dbReference type="CDD" id="cd00161">
    <property type="entry name" value="beta-trefoil_Ricin-like"/>
    <property type="match status" value="1"/>
</dbReference>